<evidence type="ECO:0000313" key="3">
    <source>
        <dbReference type="Proteomes" id="UP000669179"/>
    </source>
</evidence>
<feature type="domain" description="Aminotransferase class V" evidence="1">
    <location>
        <begin position="124"/>
        <end position="289"/>
    </location>
</feature>
<dbReference type="InterPro" id="IPR000192">
    <property type="entry name" value="Aminotrans_V_dom"/>
</dbReference>
<proteinExistence type="predicted"/>
<dbReference type="SUPFAM" id="SSF53383">
    <property type="entry name" value="PLP-dependent transferases"/>
    <property type="match status" value="1"/>
</dbReference>
<dbReference type="PANTHER" id="PTHR43586:SF21">
    <property type="entry name" value="PYRIDOXAL PHOSPHATE (PLP)-DEPENDENT ASPARTATE AMINOTRANSFERASE SUPERFAMILY"/>
    <property type="match status" value="1"/>
</dbReference>
<keyword evidence="2" id="KW-0032">Aminotransferase</keyword>
<gene>
    <name evidence="2" type="ORF">J4573_46920</name>
</gene>
<dbReference type="Proteomes" id="UP000669179">
    <property type="component" value="Unassembled WGS sequence"/>
</dbReference>
<protein>
    <submittedName>
        <fullName evidence="2">Aminotransferase class V-fold PLP-dependent enzyme</fullName>
    </submittedName>
</protein>
<reference evidence="2" key="1">
    <citation type="submission" date="2021-03" db="EMBL/GenBank/DDBJ databases">
        <authorList>
            <person name="Kanchanasin P."/>
            <person name="Saeng-In P."/>
            <person name="Phongsopitanun W."/>
            <person name="Yuki M."/>
            <person name="Kudo T."/>
            <person name="Ohkuma M."/>
            <person name="Tanasupawat S."/>
        </authorList>
    </citation>
    <scope>NUCLEOTIDE SEQUENCE</scope>
    <source>
        <strain evidence="2">GKU 128</strain>
    </source>
</reference>
<dbReference type="InterPro" id="IPR015422">
    <property type="entry name" value="PyrdxlP-dep_Trfase_small"/>
</dbReference>
<keyword evidence="3" id="KW-1185">Reference proteome</keyword>
<dbReference type="GO" id="GO:0008483">
    <property type="term" value="F:transaminase activity"/>
    <property type="evidence" value="ECO:0007669"/>
    <property type="project" value="UniProtKB-KW"/>
</dbReference>
<dbReference type="PANTHER" id="PTHR43586">
    <property type="entry name" value="CYSTEINE DESULFURASE"/>
    <property type="match status" value="1"/>
</dbReference>
<dbReference type="Gene3D" id="3.40.640.10">
    <property type="entry name" value="Type I PLP-dependent aspartate aminotransferase-like (Major domain)"/>
    <property type="match status" value="1"/>
</dbReference>
<sequence>MSISISDAQREFAPGVVFLNTASYGLAPRAGHEAMLASERDRAAGRLTTAMGDEAVARCRAAYAALIGVPPQRVAIGPQVAYFVGLVAASLPSGASVLVAEEDFTSVLFPFLARPDLTVRAVPLDKIAGAVDSAVDLVAVSAVQSADGRVAAMEDLIGAARAHGARIMLDATQAAGWLPLPADRVDLMVTGGYKWLLGPRGTAFLSGTEEALASLPAMAASWYSGADVWDSLYGPPLRLATNGRRLDLSPAWQSWLGHAPALELLQQVGVQAVHEHDLALANRFRAGLELPPGDSAIVSLPVPDGTAELLAEAGVVAAVRDGRLRCSFHLSNTAADVDRALELLAAPVAAAR</sequence>
<evidence type="ECO:0000259" key="1">
    <source>
        <dbReference type="Pfam" id="PF00266"/>
    </source>
</evidence>
<dbReference type="RefSeq" id="WP_208262921.1">
    <property type="nucleotide sequence ID" value="NZ_JAGEOJ010000028.1"/>
</dbReference>
<dbReference type="InterPro" id="IPR015424">
    <property type="entry name" value="PyrdxlP-dep_Trfase"/>
</dbReference>
<comment type="caution">
    <text evidence="2">The sequence shown here is derived from an EMBL/GenBank/DDBJ whole genome shotgun (WGS) entry which is preliminary data.</text>
</comment>
<accession>A0A939PKN5</accession>
<dbReference type="Pfam" id="PF00266">
    <property type="entry name" value="Aminotran_5"/>
    <property type="match status" value="1"/>
</dbReference>
<dbReference type="EMBL" id="JAGEOJ010000028">
    <property type="protein sequence ID" value="MBO2454692.1"/>
    <property type="molecule type" value="Genomic_DNA"/>
</dbReference>
<keyword evidence="2" id="KW-0808">Transferase</keyword>
<dbReference type="AlphaFoldDB" id="A0A939PKN5"/>
<dbReference type="InterPro" id="IPR015421">
    <property type="entry name" value="PyrdxlP-dep_Trfase_major"/>
</dbReference>
<evidence type="ECO:0000313" key="2">
    <source>
        <dbReference type="EMBL" id="MBO2454692.1"/>
    </source>
</evidence>
<dbReference type="Gene3D" id="3.90.1150.10">
    <property type="entry name" value="Aspartate Aminotransferase, domain 1"/>
    <property type="match status" value="1"/>
</dbReference>
<organism evidence="2 3">
    <name type="scientific">Actinomadura barringtoniae</name>
    <dbReference type="NCBI Taxonomy" id="1427535"/>
    <lineage>
        <taxon>Bacteria</taxon>
        <taxon>Bacillati</taxon>
        <taxon>Actinomycetota</taxon>
        <taxon>Actinomycetes</taxon>
        <taxon>Streptosporangiales</taxon>
        <taxon>Thermomonosporaceae</taxon>
        <taxon>Actinomadura</taxon>
    </lineage>
</organism>
<name>A0A939PKN5_9ACTN</name>